<accession>A0ABY7UJ93</accession>
<sequence length="208" mass="22224">MKRNFAGLLVGCGLLAGCSGPSLIDDHRSPSPTPTTAETTPGGGGTDAATFVFDSGVLEIGDFDPYTLGDNIFDPCTEISPEEFAAAGFDNIEPMPEEYRGLARGLSVCDFSKHPEVPSEGFSNNNASRKEIEAQGSLYEKYRSDLLPSMFVYGPRSGTGTYCYAQVDTLRGGLVSQIAGFEGYQSQDVTCSLAIENLENLFRATRAS</sequence>
<evidence type="ECO:0000313" key="2">
    <source>
        <dbReference type="EMBL" id="WCZ38434.1"/>
    </source>
</evidence>
<feature type="region of interest" description="Disordered" evidence="1">
    <location>
        <begin position="25"/>
        <end position="46"/>
    </location>
</feature>
<dbReference type="EMBL" id="CP063194">
    <property type="protein sequence ID" value="WCZ38434.1"/>
    <property type="molecule type" value="Genomic_DNA"/>
</dbReference>
<evidence type="ECO:0000256" key="1">
    <source>
        <dbReference type="SAM" id="MobiDB-lite"/>
    </source>
</evidence>
<dbReference type="RefSeq" id="WP_081764469.1">
    <property type="nucleotide sequence ID" value="NZ_CBYN010000009.1"/>
</dbReference>
<dbReference type="Proteomes" id="UP001218071">
    <property type="component" value="Chromosome"/>
</dbReference>
<protein>
    <recommendedName>
        <fullName evidence="4">DUF3558 domain-containing protein</fullName>
    </recommendedName>
</protein>
<proteinExistence type="predicted"/>
<evidence type="ECO:0008006" key="4">
    <source>
        <dbReference type="Google" id="ProtNLM"/>
    </source>
</evidence>
<name>A0ABY7UJ93_9CORY</name>
<dbReference type="Pfam" id="PF12079">
    <property type="entry name" value="DUF3558"/>
    <property type="match status" value="1"/>
</dbReference>
<reference evidence="2 3" key="1">
    <citation type="submission" date="2020-10" db="EMBL/GenBank/DDBJ databases">
        <title>Complete genome sequence of Corynebacterium jeddahense DSM 45997, type strain of Corynebacterium jeddahense.</title>
        <authorList>
            <person name="Busche T."/>
            <person name="Kalinowski J."/>
            <person name="Ruckert C."/>
        </authorList>
    </citation>
    <scope>NUCLEOTIDE SEQUENCE [LARGE SCALE GENOMIC DNA]</scope>
    <source>
        <strain evidence="2 3">DSM 45997</strain>
    </source>
</reference>
<evidence type="ECO:0000313" key="3">
    <source>
        <dbReference type="Proteomes" id="UP001218071"/>
    </source>
</evidence>
<organism evidence="2 3">
    <name type="scientific">Corynebacterium jeddahense</name>
    <dbReference type="NCBI Taxonomy" id="1414719"/>
    <lineage>
        <taxon>Bacteria</taxon>
        <taxon>Bacillati</taxon>
        <taxon>Actinomycetota</taxon>
        <taxon>Actinomycetes</taxon>
        <taxon>Mycobacteriales</taxon>
        <taxon>Corynebacteriaceae</taxon>
        <taxon>Corynebacterium</taxon>
    </lineage>
</organism>
<keyword evidence="3" id="KW-1185">Reference proteome</keyword>
<dbReference type="InterPro" id="IPR024520">
    <property type="entry name" value="DUF3558"/>
</dbReference>
<dbReference type="PROSITE" id="PS51257">
    <property type="entry name" value="PROKAR_LIPOPROTEIN"/>
    <property type="match status" value="1"/>
</dbReference>
<gene>
    <name evidence="2" type="ORF">CJEDD_04095</name>
</gene>